<dbReference type="InterPro" id="IPR048020">
    <property type="entry name" value="Transpos_IS3"/>
</dbReference>
<dbReference type="InterPro" id="IPR001584">
    <property type="entry name" value="Integrase_cat-core"/>
</dbReference>
<organism evidence="2 3">
    <name type="scientific">Paramagnetospirillum magneticum (strain ATCC 700264 / AMB-1)</name>
    <name type="common">Magnetospirillum magneticum</name>
    <dbReference type="NCBI Taxonomy" id="342108"/>
    <lineage>
        <taxon>Bacteria</taxon>
        <taxon>Pseudomonadati</taxon>
        <taxon>Pseudomonadota</taxon>
        <taxon>Alphaproteobacteria</taxon>
        <taxon>Rhodospirillales</taxon>
        <taxon>Magnetospirillaceae</taxon>
        <taxon>Paramagnetospirillum</taxon>
    </lineage>
</organism>
<dbReference type="KEGG" id="mag:amb1041"/>
<name>Q2W8I0_PARM1</name>
<evidence type="ECO:0000313" key="2">
    <source>
        <dbReference type="EMBL" id="BAE49845.1"/>
    </source>
</evidence>
<dbReference type="InterPro" id="IPR025948">
    <property type="entry name" value="HTH-like_dom"/>
</dbReference>
<dbReference type="RefSeq" id="WP_011383456.1">
    <property type="nucleotide sequence ID" value="NC_007626.1"/>
</dbReference>
<dbReference type="GO" id="GO:0006313">
    <property type="term" value="P:DNA transposition"/>
    <property type="evidence" value="ECO:0007669"/>
    <property type="project" value="InterPro"/>
</dbReference>
<evidence type="ECO:0000259" key="1">
    <source>
        <dbReference type="PROSITE" id="PS50994"/>
    </source>
</evidence>
<dbReference type="Pfam" id="PF13683">
    <property type="entry name" value="rve_3"/>
    <property type="match status" value="1"/>
</dbReference>
<dbReference type="NCBIfam" id="NF033516">
    <property type="entry name" value="transpos_IS3"/>
    <property type="match status" value="1"/>
</dbReference>
<dbReference type="InterPro" id="IPR036397">
    <property type="entry name" value="RNaseH_sf"/>
</dbReference>
<dbReference type="Gene3D" id="3.30.420.10">
    <property type="entry name" value="Ribonuclease H-like superfamily/Ribonuclease H"/>
    <property type="match status" value="1"/>
</dbReference>
<dbReference type="Proteomes" id="UP000007058">
    <property type="component" value="Chromosome"/>
</dbReference>
<keyword evidence="3" id="KW-1185">Reference proteome</keyword>
<dbReference type="OrthoDB" id="7362268at2"/>
<dbReference type="GO" id="GO:0015074">
    <property type="term" value="P:DNA integration"/>
    <property type="evidence" value="ECO:0007669"/>
    <property type="project" value="InterPro"/>
</dbReference>
<dbReference type="PANTHER" id="PTHR47515:SF1">
    <property type="entry name" value="BLR2054 PROTEIN"/>
    <property type="match status" value="1"/>
</dbReference>
<dbReference type="PROSITE" id="PS50994">
    <property type="entry name" value="INTEGRASE"/>
    <property type="match status" value="1"/>
</dbReference>
<dbReference type="InterPro" id="IPR009057">
    <property type="entry name" value="Homeodomain-like_sf"/>
</dbReference>
<gene>
    <name evidence="2" type="ordered locus">amb1041</name>
</gene>
<feature type="domain" description="Integrase catalytic" evidence="1">
    <location>
        <begin position="197"/>
        <end position="361"/>
    </location>
</feature>
<sequence length="392" mass="45181">MKRSRFSEEQIIDILKEAEAGEMPAVSVCRKHGVSEQTFYRWKSKYGGMEVSEAKRLKALEDENTRLKKLLADAMLDNVLLKEVLGKKMVTPTALREVGCWLMSEKGISQRRACNLVGLHRSVARYRHRHRDDGPVRDRLKDLAGGHRRYGYLRLHVLLRREGLVINHKRTYRLYRDEELAVRTKKRKRLAGRERVPLAAPERRNQRWSMDFVSDSLCSGRRFRVLNIVDEHTRESPSQLVDLSISGERVTRRLDQLAALHGLHEEIVTDNGPEFTSKAMFLWSLRTGVQLRFIQPGKPMQNGYGESFNGKFRDECPNENWFTSLAEARRLIEGWRRYYNEEQPHSGLGYQTPAAFAAKQRGAVLRSPSARFGKHHVASTPATMVSTKTLTL</sequence>
<dbReference type="Pfam" id="PF01527">
    <property type="entry name" value="HTH_Tnp_1"/>
    <property type="match status" value="1"/>
</dbReference>
<proteinExistence type="predicted"/>
<dbReference type="HOGENOM" id="CLU_027402_31_0_5"/>
<reference evidence="2 3" key="1">
    <citation type="journal article" date="2005" name="DNA Res.">
        <title>Complete genome sequence of the facultative anaerobic magnetotactic bacterium Magnetospirillum sp. strain AMB-1.</title>
        <authorList>
            <person name="Matsunaga T."/>
            <person name="Okamura Y."/>
            <person name="Fukuda Y."/>
            <person name="Wahyudi A.T."/>
            <person name="Murase Y."/>
            <person name="Takeyama H."/>
        </authorList>
    </citation>
    <scope>NUCLEOTIDE SEQUENCE [LARGE SCALE GENOMIC DNA]</scope>
    <source>
        <strain evidence="3">ATCC 700264 / AMB-1</strain>
    </source>
</reference>
<accession>Q2W8I0</accession>
<dbReference type="GO" id="GO:0003677">
    <property type="term" value="F:DNA binding"/>
    <property type="evidence" value="ECO:0007669"/>
    <property type="project" value="InterPro"/>
</dbReference>
<dbReference type="EMBL" id="AP007255">
    <property type="protein sequence ID" value="BAE49845.1"/>
    <property type="molecule type" value="Genomic_DNA"/>
</dbReference>
<dbReference type="InterPro" id="IPR002514">
    <property type="entry name" value="Transposase_8"/>
</dbReference>
<dbReference type="AlphaFoldDB" id="Q2W8I0"/>
<protein>
    <submittedName>
        <fullName evidence="2">Insertion element IS2A hypothetical 482 kDa protein</fullName>
    </submittedName>
</protein>
<dbReference type="InterPro" id="IPR012337">
    <property type="entry name" value="RNaseH-like_sf"/>
</dbReference>
<dbReference type="PANTHER" id="PTHR47515">
    <property type="entry name" value="LOW CALCIUM RESPONSE LOCUS PROTEIN T"/>
    <property type="match status" value="1"/>
</dbReference>
<dbReference type="SUPFAM" id="SSF46689">
    <property type="entry name" value="Homeodomain-like"/>
    <property type="match status" value="1"/>
</dbReference>
<dbReference type="SUPFAM" id="SSF53098">
    <property type="entry name" value="Ribonuclease H-like"/>
    <property type="match status" value="1"/>
</dbReference>
<dbReference type="GO" id="GO:0004803">
    <property type="term" value="F:transposase activity"/>
    <property type="evidence" value="ECO:0007669"/>
    <property type="project" value="InterPro"/>
</dbReference>
<dbReference type="Pfam" id="PF13276">
    <property type="entry name" value="HTH_21"/>
    <property type="match status" value="1"/>
</dbReference>
<evidence type="ECO:0000313" key="3">
    <source>
        <dbReference type="Proteomes" id="UP000007058"/>
    </source>
</evidence>